<organism evidence="9 10">
    <name type="scientific">Paraburkholderia phenazinium</name>
    <dbReference type="NCBI Taxonomy" id="60549"/>
    <lineage>
        <taxon>Bacteria</taxon>
        <taxon>Pseudomonadati</taxon>
        <taxon>Pseudomonadota</taxon>
        <taxon>Betaproteobacteria</taxon>
        <taxon>Burkholderiales</taxon>
        <taxon>Burkholderiaceae</taxon>
        <taxon>Paraburkholderia</taxon>
    </lineage>
</organism>
<dbReference type="PRINTS" id="PR00344">
    <property type="entry name" value="BCTRLSENSOR"/>
</dbReference>
<evidence type="ECO:0000256" key="3">
    <source>
        <dbReference type="ARBA" id="ARBA00022679"/>
    </source>
</evidence>
<comment type="catalytic activity">
    <reaction evidence="1">
        <text>ATP + protein L-histidine = ADP + protein N-phospho-L-histidine.</text>
        <dbReference type="EC" id="2.7.13.3"/>
    </reaction>
</comment>
<dbReference type="PANTHER" id="PTHR43047">
    <property type="entry name" value="TWO-COMPONENT HISTIDINE PROTEIN KINASE"/>
    <property type="match status" value="1"/>
</dbReference>
<dbReference type="GO" id="GO:0009927">
    <property type="term" value="F:histidine phosphotransfer kinase activity"/>
    <property type="evidence" value="ECO:0007669"/>
    <property type="project" value="TreeGrafter"/>
</dbReference>
<evidence type="ECO:0000313" key="9">
    <source>
        <dbReference type="EMBL" id="SIN85042.1"/>
    </source>
</evidence>
<feature type="domain" description="Histidine kinase" evidence="7">
    <location>
        <begin position="249"/>
        <end position="466"/>
    </location>
</feature>
<reference evidence="9 10" key="1">
    <citation type="submission" date="2016-11" db="EMBL/GenBank/DDBJ databases">
        <authorList>
            <person name="Jaros S."/>
            <person name="Januszkiewicz K."/>
            <person name="Wedrychowicz H."/>
        </authorList>
    </citation>
    <scope>NUCLEOTIDE SEQUENCE [LARGE SCALE GENOMIC DNA]</scope>
    <source>
        <strain evidence="9 10">GAS86</strain>
    </source>
</reference>
<evidence type="ECO:0000313" key="10">
    <source>
        <dbReference type="Proteomes" id="UP000184693"/>
    </source>
</evidence>
<feature type="transmembrane region" description="Helical" evidence="6">
    <location>
        <begin position="122"/>
        <end position="140"/>
    </location>
</feature>
<dbReference type="EMBL" id="FSRM01000001">
    <property type="protein sequence ID" value="SIN85042.1"/>
    <property type="molecule type" value="Genomic_DNA"/>
</dbReference>
<feature type="modified residue" description="4-aspartylphosphate" evidence="5">
    <location>
        <position position="540"/>
    </location>
</feature>
<evidence type="ECO:0000259" key="8">
    <source>
        <dbReference type="PROSITE" id="PS50110"/>
    </source>
</evidence>
<dbReference type="GO" id="GO:0005886">
    <property type="term" value="C:plasma membrane"/>
    <property type="evidence" value="ECO:0007669"/>
    <property type="project" value="TreeGrafter"/>
</dbReference>
<evidence type="ECO:0000256" key="4">
    <source>
        <dbReference type="ARBA" id="ARBA00022777"/>
    </source>
</evidence>
<dbReference type="InterPro" id="IPR011006">
    <property type="entry name" value="CheY-like_superfamily"/>
</dbReference>
<gene>
    <name evidence="9" type="ORF">SAMN05444168_0863</name>
</gene>
<feature type="domain" description="Response regulatory" evidence="8">
    <location>
        <begin position="489"/>
        <end position="608"/>
    </location>
</feature>
<dbReference type="SUPFAM" id="SSF52172">
    <property type="entry name" value="CheY-like"/>
    <property type="match status" value="1"/>
</dbReference>
<dbReference type="SUPFAM" id="SSF47384">
    <property type="entry name" value="Homodimeric domain of signal transducing histidine kinase"/>
    <property type="match status" value="1"/>
</dbReference>
<dbReference type="SMART" id="SM00448">
    <property type="entry name" value="REC"/>
    <property type="match status" value="1"/>
</dbReference>
<dbReference type="Pfam" id="PF00072">
    <property type="entry name" value="Response_reg"/>
    <property type="match status" value="1"/>
</dbReference>
<name>A0A1N6EPM5_9BURK</name>
<dbReference type="Gene3D" id="3.40.50.2300">
    <property type="match status" value="1"/>
</dbReference>
<keyword evidence="6" id="KW-0472">Membrane</keyword>
<dbReference type="CDD" id="cd00156">
    <property type="entry name" value="REC"/>
    <property type="match status" value="1"/>
</dbReference>
<sequence>MLLPTFFARHFPSTEQEKAFLEEYGAKFVSQRRVALVMALSIWSAFFLWDWVQSHTFSRTTFIYLVIIRISGILLFTFLIRLSWKENFIRERYAVSWLISAVLFSWCALLAMMLIAPPNNTFREYYPGLLLVDYFLFTFLRIRTKQAAIVGVICFVTFNITEYQLNRDPSYLNGMGAYAWFSSAFFLICFYVLGSMVATQLEMSVRTDFTARRALTKAQAEATAASMLLKKQNEKMQELVLEKERFFSSAYHDIQQPLAVIGLYIRSAIQKLREHDPAVESDLSLVESSAADMVNLFKGIHDYSELGSYRIQLQAVDPAEVLSEVTQQYSRLAKEKGICFKITQRNRQPPYISTDRPLFKRLLSNLVSNAIKYTFHGGVTIGWVRLPNTLRIDVWDTGIGIPAEHREKIFSEYYQINNPGRDRSRGIGLGLSIVHKIESILPRHRLSFSSVEGRGSRFSLYAPVTAGRVSDAPSMSGGGAPPRDLSGKYVVVCDDEPALLRGLTQLFVSAGALVDSVSSLTETRGLLETIGREPDVIVTDMRLQGGDTGIQVAETIRSHWEVRTPVAFITGELITSDSQSMRGFQPPFTIIRKSSDPEQIVGQVHALLNADSRRPGLES</sequence>
<evidence type="ECO:0000256" key="6">
    <source>
        <dbReference type="SAM" id="Phobius"/>
    </source>
</evidence>
<feature type="transmembrane region" description="Helical" evidence="6">
    <location>
        <begin position="63"/>
        <end position="82"/>
    </location>
</feature>
<keyword evidence="3" id="KW-0808">Transferase</keyword>
<proteinExistence type="predicted"/>
<keyword evidence="6" id="KW-1133">Transmembrane helix</keyword>
<feature type="transmembrane region" description="Helical" evidence="6">
    <location>
        <begin position="34"/>
        <end position="51"/>
    </location>
</feature>
<dbReference type="InterPro" id="IPR003594">
    <property type="entry name" value="HATPase_dom"/>
</dbReference>
<feature type="transmembrane region" description="Helical" evidence="6">
    <location>
        <begin position="94"/>
        <end position="116"/>
    </location>
</feature>
<evidence type="ECO:0000256" key="1">
    <source>
        <dbReference type="ARBA" id="ARBA00000085"/>
    </source>
</evidence>
<dbReference type="InterPro" id="IPR036097">
    <property type="entry name" value="HisK_dim/P_sf"/>
</dbReference>
<keyword evidence="6" id="KW-0812">Transmembrane</keyword>
<dbReference type="Proteomes" id="UP000184693">
    <property type="component" value="Unassembled WGS sequence"/>
</dbReference>
<keyword evidence="5" id="KW-0597">Phosphoprotein</keyword>
<evidence type="ECO:0000256" key="2">
    <source>
        <dbReference type="ARBA" id="ARBA00012438"/>
    </source>
</evidence>
<dbReference type="Gene3D" id="1.10.287.130">
    <property type="match status" value="1"/>
</dbReference>
<dbReference type="SMART" id="SM00387">
    <property type="entry name" value="HATPase_c"/>
    <property type="match status" value="1"/>
</dbReference>
<dbReference type="GO" id="GO:0000155">
    <property type="term" value="F:phosphorelay sensor kinase activity"/>
    <property type="evidence" value="ECO:0007669"/>
    <property type="project" value="InterPro"/>
</dbReference>
<dbReference type="Gene3D" id="3.30.565.10">
    <property type="entry name" value="Histidine kinase-like ATPase, C-terminal domain"/>
    <property type="match status" value="1"/>
</dbReference>
<dbReference type="PROSITE" id="PS50110">
    <property type="entry name" value="RESPONSE_REGULATORY"/>
    <property type="match status" value="1"/>
</dbReference>
<dbReference type="OrthoDB" id="6114847at2"/>
<evidence type="ECO:0000256" key="5">
    <source>
        <dbReference type="PROSITE-ProRule" id="PRU00169"/>
    </source>
</evidence>
<dbReference type="Pfam" id="PF02518">
    <property type="entry name" value="HATPase_c"/>
    <property type="match status" value="1"/>
</dbReference>
<dbReference type="EC" id="2.7.13.3" evidence="2"/>
<dbReference type="InterPro" id="IPR005467">
    <property type="entry name" value="His_kinase_dom"/>
</dbReference>
<dbReference type="InterPro" id="IPR001789">
    <property type="entry name" value="Sig_transdc_resp-reg_receiver"/>
</dbReference>
<dbReference type="InterPro" id="IPR036890">
    <property type="entry name" value="HATPase_C_sf"/>
</dbReference>
<evidence type="ECO:0000259" key="7">
    <source>
        <dbReference type="PROSITE" id="PS50109"/>
    </source>
</evidence>
<keyword evidence="4 9" id="KW-0418">Kinase</keyword>
<dbReference type="RefSeq" id="WP_074263131.1">
    <property type="nucleotide sequence ID" value="NZ_FSRM01000001.1"/>
</dbReference>
<dbReference type="AlphaFoldDB" id="A0A1N6EPM5"/>
<dbReference type="PROSITE" id="PS50109">
    <property type="entry name" value="HIS_KIN"/>
    <property type="match status" value="1"/>
</dbReference>
<accession>A0A1N6EPM5</accession>
<dbReference type="PANTHER" id="PTHR43047:SF9">
    <property type="entry name" value="HISTIDINE KINASE"/>
    <property type="match status" value="1"/>
</dbReference>
<feature type="transmembrane region" description="Helical" evidence="6">
    <location>
        <begin position="177"/>
        <end position="198"/>
    </location>
</feature>
<dbReference type="InterPro" id="IPR004358">
    <property type="entry name" value="Sig_transdc_His_kin-like_C"/>
</dbReference>
<dbReference type="SUPFAM" id="SSF55874">
    <property type="entry name" value="ATPase domain of HSP90 chaperone/DNA topoisomerase II/histidine kinase"/>
    <property type="match status" value="1"/>
</dbReference>
<protein>
    <recommendedName>
        <fullName evidence="2">histidine kinase</fullName>
        <ecNumber evidence="2">2.7.13.3</ecNumber>
    </recommendedName>
</protein>